<keyword evidence="6" id="KW-0378">Hydrolase</keyword>
<feature type="binding site" evidence="6">
    <location>
        <position position="260"/>
    </location>
    <ligand>
        <name>Mg(2+)</name>
        <dbReference type="ChEBI" id="CHEBI:18420"/>
    </ligand>
</feature>
<dbReference type="HAMAP" id="MF_00379">
    <property type="entry name" value="GTPase_MnmE"/>
    <property type="match status" value="1"/>
</dbReference>
<feature type="binding site" evidence="6">
    <location>
        <position position="259"/>
    </location>
    <ligand>
        <name>K(+)</name>
        <dbReference type="ChEBI" id="CHEBI:29103"/>
    </ligand>
</feature>
<comment type="cofactor">
    <cofactor evidence="6">
        <name>K(+)</name>
        <dbReference type="ChEBI" id="CHEBI:29103"/>
    </cofactor>
    <text evidence="6">Binds 1 potassium ion per subunit.</text>
</comment>
<evidence type="ECO:0000313" key="10">
    <source>
        <dbReference type="Proteomes" id="UP000722121"/>
    </source>
</evidence>
<evidence type="ECO:0000256" key="3">
    <source>
        <dbReference type="ARBA" id="ARBA00022741"/>
    </source>
</evidence>
<reference evidence="9 10" key="1">
    <citation type="submission" date="2021-02" db="EMBL/GenBank/DDBJ databases">
        <title>Activity-based single-cell genomes from oceanic crustal fluid captures similar information to metagenomic and metatranscriptomic surveys with orders of magnitude less sampling.</title>
        <authorList>
            <person name="D'Angelo T.S."/>
            <person name="Orcutt B.N."/>
        </authorList>
    </citation>
    <scope>NUCLEOTIDE SEQUENCE [LARGE SCALE GENOMIC DNA]</scope>
    <source>
        <strain evidence="9">AH-315-G07</strain>
    </source>
</reference>
<feature type="binding site" evidence="6">
    <location>
        <begin position="235"/>
        <end position="240"/>
    </location>
    <ligand>
        <name>GTP</name>
        <dbReference type="ChEBI" id="CHEBI:37565"/>
    </ligand>
</feature>
<dbReference type="InterPro" id="IPR025867">
    <property type="entry name" value="MnmE_helical"/>
</dbReference>
<name>A0ABS3AQI7_9BACT</name>
<dbReference type="InterPro" id="IPR018948">
    <property type="entry name" value="GTP-bd_TrmE_N"/>
</dbReference>
<dbReference type="EC" id="3.6.-.-" evidence="6"/>
<keyword evidence="6" id="KW-0963">Cytoplasm</keyword>
<dbReference type="Gene3D" id="3.30.1360.120">
    <property type="entry name" value="Probable tRNA modification gtpase trme, domain 1"/>
    <property type="match status" value="1"/>
</dbReference>
<evidence type="ECO:0000256" key="7">
    <source>
        <dbReference type="RuleBase" id="RU003313"/>
    </source>
</evidence>
<dbReference type="InterPro" id="IPR005225">
    <property type="entry name" value="Small_GTP-bd"/>
</dbReference>
<evidence type="ECO:0000256" key="4">
    <source>
        <dbReference type="ARBA" id="ARBA00022958"/>
    </source>
</evidence>
<feature type="binding site" evidence="6">
    <location>
        <position position="235"/>
    </location>
    <ligand>
        <name>K(+)</name>
        <dbReference type="ChEBI" id="CHEBI:29103"/>
    </ligand>
</feature>
<dbReference type="Proteomes" id="UP000722121">
    <property type="component" value="Unassembled WGS sequence"/>
</dbReference>
<dbReference type="CDD" id="cd14858">
    <property type="entry name" value="TrmE_N"/>
    <property type="match status" value="1"/>
</dbReference>
<dbReference type="SUPFAM" id="SSF52540">
    <property type="entry name" value="P-loop containing nucleoside triphosphate hydrolases"/>
    <property type="match status" value="1"/>
</dbReference>
<dbReference type="NCBIfam" id="TIGR00450">
    <property type="entry name" value="mnmE_trmE_thdF"/>
    <property type="match status" value="1"/>
</dbReference>
<evidence type="ECO:0000256" key="1">
    <source>
        <dbReference type="ARBA" id="ARBA00011043"/>
    </source>
</evidence>
<feature type="binding site" evidence="6">
    <location>
        <position position="254"/>
    </location>
    <ligand>
        <name>K(+)</name>
        <dbReference type="ChEBI" id="CHEBI:29103"/>
    </ligand>
</feature>
<keyword evidence="3 6" id="KW-0547">Nucleotide-binding</keyword>
<dbReference type="InterPro" id="IPR027417">
    <property type="entry name" value="P-loop_NTPase"/>
</dbReference>
<proteinExistence type="inferred from homology"/>
<evidence type="ECO:0000256" key="6">
    <source>
        <dbReference type="HAMAP-Rule" id="MF_00379"/>
    </source>
</evidence>
<keyword evidence="6" id="KW-0460">Magnesium</keyword>
<dbReference type="InterPro" id="IPR004520">
    <property type="entry name" value="GTPase_MnmE"/>
</dbReference>
<feature type="binding site" evidence="6">
    <location>
        <position position="239"/>
    </location>
    <ligand>
        <name>Mg(2+)</name>
        <dbReference type="ChEBI" id="CHEBI:18420"/>
    </ligand>
</feature>
<comment type="caution">
    <text evidence="6">Lacks conserved residue(s) required for the propagation of feature annotation.</text>
</comment>
<accession>A0ABS3AQI7</accession>
<comment type="similarity">
    <text evidence="1 6 7">Belongs to the TRAFAC class TrmE-Era-EngA-EngB-Septin-like GTPase superfamily. TrmE GTPase family.</text>
</comment>
<dbReference type="Gene3D" id="3.40.50.300">
    <property type="entry name" value="P-loop containing nucleotide triphosphate hydrolases"/>
    <property type="match status" value="1"/>
</dbReference>
<feature type="binding site" evidence="6">
    <location>
        <position position="90"/>
    </location>
    <ligand>
        <name>(6S)-5-formyl-5,6,7,8-tetrahydrofolate</name>
        <dbReference type="ChEBI" id="CHEBI:57457"/>
    </ligand>
</feature>
<feature type="binding site" evidence="6">
    <location>
        <position position="256"/>
    </location>
    <ligand>
        <name>K(+)</name>
        <dbReference type="ChEBI" id="CHEBI:29103"/>
    </ligand>
</feature>
<dbReference type="Pfam" id="PF12631">
    <property type="entry name" value="MnmE_helical"/>
    <property type="match status" value="1"/>
</dbReference>
<feature type="binding site" evidence="6">
    <location>
        <begin position="254"/>
        <end position="260"/>
    </location>
    <ligand>
        <name>GTP</name>
        <dbReference type="ChEBI" id="CHEBI:37565"/>
    </ligand>
</feature>
<evidence type="ECO:0000313" key="9">
    <source>
        <dbReference type="EMBL" id="MBN4066993.1"/>
    </source>
</evidence>
<dbReference type="Gene3D" id="1.20.120.430">
    <property type="entry name" value="tRNA modification GTPase MnmE domain 2"/>
    <property type="match status" value="1"/>
</dbReference>
<organism evidence="9 10">
    <name type="scientific">Simkania negevensis</name>
    <dbReference type="NCBI Taxonomy" id="83561"/>
    <lineage>
        <taxon>Bacteria</taxon>
        <taxon>Pseudomonadati</taxon>
        <taxon>Chlamydiota</taxon>
        <taxon>Chlamydiia</taxon>
        <taxon>Parachlamydiales</taxon>
        <taxon>Simkaniaceae</taxon>
        <taxon>Simkania</taxon>
    </lineage>
</organism>
<evidence type="ECO:0000256" key="5">
    <source>
        <dbReference type="ARBA" id="ARBA00023134"/>
    </source>
</evidence>
<sequence>MYYIHGSYEPGETVAAIATPPGEGGIAIVRIAGKEALSVAAKVFSRPVGKMASHTCRYGEICDSDGSVIDRGLALVLLGRRSFCGEDTVELHCHGGSLVSRRVLEAVVRAGARAAQPGEFAFKAFTNGKIDLAQAEAIQSLISAKNEMALTVADRQLAGALSDRVKGFQTRLTHLAAILEAWIDFPEEDLAFASFEQVVADLEAIESEINALVDTFHDGKILSEGLSLCLAGCPNVGKSSIMNALLEEDRAIVTHVPGTTRDVLENDLRLNGLNVKLIDTAGIRETEETIEVEGIRRSRLAMQRADLVLFVLDATQKIRAEEKALFKEVPGKKSIAIWNKIDLPYGDLPALPFEHVVSLSAKEGTGLAELKKKIDSVIWEGGVPSCEEVVITKLRHCEALQASSSAIRAVIDGLQQDVSPELLTLDMRSGLESLGKIIGTDITDDILADIFSHFCVGK</sequence>
<comment type="subcellular location">
    <subcellularLocation>
        <location evidence="6">Cytoplasm</location>
    </subcellularLocation>
</comment>
<dbReference type="SUPFAM" id="SSF116878">
    <property type="entry name" value="TrmE connector domain"/>
    <property type="match status" value="1"/>
</dbReference>
<evidence type="ECO:0000259" key="8">
    <source>
        <dbReference type="PROSITE" id="PS51709"/>
    </source>
</evidence>
<comment type="caution">
    <text evidence="9">The sequence shown here is derived from an EMBL/GenBank/DDBJ whole genome shotgun (WGS) entry which is preliminary data.</text>
</comment>
<dbReference type="Pfam" id="PF10396">
    <property type="entry name" value="TrmE_N"/>
    <property type="match status" value="1"/>
</dbReference>
<gene>
    <name evidence="6 9" type="primary">mnmE</name>
    <name evidence="6" type="synonym">trmE</name>
    <name evidence="9" type="ORF">JYU14_02810</name>
</gene>
<keyword evidence="6" id="KW-0479">Metal-binding</keyword>
<dbReference type="InterPro" id="IPR027266">
    <property type="entry name" value="TrmE/GcvT-like"/>
</dbReference>
<feature type="domain" description="TrmE-type G" evidence="8">
    <location>
        <begin position="225"/>
        <end position="379"/>
    </location>
</feature>
<comment type="function">
    <text evidence="6">Exhibits a very high intrinsic GTPase hydrolysis rate. Involved in the addition of a carboxymethylaminomethyl (cmnm) group at the wobble position (U34) of certain tRNAs, forming tRNA-cmnm(5)s(2)U34.</text>
</comment>
<feature type="binding site" evidence="6">
    <location>
        <position position="458"/>
    </location>
    <ligand>
        <name>(6S)-5-formyl-5,6,7,8-tetrahydrofolate</name>
        <dbReference type="ChEBI" id="CHEBI:57457"/>
    </ligand>
</feature>
<dbReference type="InterPro" id="IPR027368">
    <property type="entry name" value="MnmE_dom2"/>
</dbReference>
<keyword evidence="4 6" id="KW-0630">Potassium</keyword>
<dbReference type="InterPro" id="IPR031168">
    <property type="entry name" value="G_TrmE"/>
</dbReference>
<comment type="subunit">
    <text evidence="6">Homodimer. Heterotetramer of two MnmE and two MnmG subunits.</text>
</comment>
<dbReference type="NCBIfam" id="NF003661">
    <property type="entry name" value="PRK05291.1-3"/>
    <property type="match status" value="1"/>
</dbReference>
<keyword evidence="10" id="KW-1185">Reference proteome</keyword>
<dbReference type="EMBL" id="JAFITR010000049">
    <property type="protein sequence ID" value="MBN4066993.1"/>
    <property type="molecule type" value="Genomic_DNA"/>
</dbReference>
<feature type="binding site" evidence="6">
    <location>
        <position position="30"/>
    </location>
    <ligand>
        <name>(6S)-5-formyl-5,6,7,8-tetrahydrofolate</name>
        <dbReference type="ChEBI" id="CHEBI:57457"/>
    </ligand>
</feature>
<dbReference type="Pfam" id="PF01926">
    <property type="entry name" value="MMR_HSR1"/>
    <property type="match status" value="1"/>
</dbReference>
<keyword evidence="5 6" id="KW-0342">GTP-binding</keyword>
<dbReference type="PANTHER" id="PTHR42714">
    <property type="entry name" value="TRNA MODIFICATION GTPASE GTPBP3"/>
    <property type="match status" value="1"/>
</dbReference>
<feature type="binding site" evidence="6">
    <location>
        <position position="129"/>
    </location>
    <ligand>
        <name>(6S)-5-formyl-5,6,7,8-tetrahydrofolate</name>
        <dbReference type="ChEBI" id="CHEBI:57457"/>
    </ligand>
</feature>
<protein>
    <recommendedName>
        <fullName evidence="6">tRNA modification GTPase MnmE</fullName>
        <ecNumber evidence="6">3.6.-.-</ecNumber>
    </recommendedName>
</protein>
<evidence type="ECO:0000256" key="2">
    <source>
        <dbReference type="ARBA" id="ARBA00022694"/>
    </source>
</evidence>
<dbReference type="CDD" id="cd04164">
    <property type="entry name" value="trmE"/>
    <property type="match status" value="1"/>
</dbReference>
<dbReference type="NCBIfam" id="TIGR00231">
    <property type="entry name" value="small_GTP"/>
    <property type="match status" value="1"/>
</dbReference>
<keyword evidence="2 6" id="KW-0819">tRNA processing</keyword>
<dbReference type="PROSITE" id="PS51709">
    <property type="entry name" value="G_TRME"/>
    <property type="match status" value="1"/>
</dbReference>
<dbReference type="PANTHER" id="PTHR42714:SF2">
    <property type="entry name" value="TRNA MODIFICATION GTPASE GTPBP3, MITOCHONDRIAL"/>
    <property type="match status" value="1"/>
</dbReference>
<feature type="binding site" evidence="6">
    <location>
        <begin position="279"/>
        <end position="282"/>
    </location>
    <ligand>
        <name>GTP</name>
        <dbReference type="ChEBI" id="CHEBI:37565"/>
    </ligand>
</feature>
<dbReference type="InterPro" id="IPR006073">
    <property type="entry name" value="GTP-bd"/>
</dbReference>